<name>A0A1G9WXH1_9BACI</name>
<dbReference type="SUPFAM" id="SSF48498">
    <property type="entry name" value="Tetracyclin repressor-like, C-terminal domain"/>
    <property type="match status" value="1"/>
</dbReference>
<dbReference type="InterPro" id="IPR001647">
    <property type="entry name" value="HTH_TetR"/>
</dbReference>
<protein>
    <submittedName>
        <fullName evidence="4">DNA-binding transcriptional regulator, AcrR family</fullName>
    </submittedName>
</protein>
<dbReference type="GO" id="GO:0003677">
    <property type="term" value="F:DNA binding"/>
    <property type="evidence" value="ECO:0007669"/>
    <property type="project" value="UniProtKB-UniRule"/>
</dbReference>
<dbReference type="RefSeq" id="WP_074600661.1">
    <property type="nucleotide sequence ID" value="NZ_FNHF01000006.1"/>
</dbReference>
<dbReference type="GO" id="GO:0006355">
    <property type="term" value="P:regulation of DNA-templated transcription"/>
    <property type="evidence" value="ECO:0007669"/>
    <property type="project" value="UniProtKB-ARBA"/>
</dbReference>
<keyword evidence="1 2" id="KW-0238">DNA-binding</keyword>
<dbReference type="Proteomes" id="UP000182347">
    <property type="component" value="Unassembled WGS sequence"/>
</dbReference>
<dbReference type="InterPro" id="IPR009057">
    <property type="entry name" value="Homeodomain-like_sf"/>
</dbReference>
<accession>A0A1G9WXH1</accession>
<dbReference type="Pfam" id="PF00440">
    <property type="entry name" value="TetR_N"/>
    <property type="match status" value="1"/>
</dbReference>
<evidence type="ECO:0000313" key="4">
    <source>
        <dbReference type="EMBL" id="SDM88866.1"/>
    </source>
</evidence>
<evidence type="ECO:0000259" key="3">
    <source>
        <dbReference type="PROSITE" id="PS50977"/>
    </source>
</evidence>
<dbReference type="AlphaFoldDB" id="A0A1G9WXH1"/>
<organism evidence="4 5">
    <name type="scientific">Sediminibacillus halophilus</name>
    <dbReference type="NCBI Taxonomy" id="482461"/>
    <lineage>
        <taxon>Bacteria</taxon>
        <taxon>Bacillati</taxon>
        <taxon>Bacillota</taxon>
        <taxon>Bacilli</taxon>
        <taxon>Bacillales</taxon>
        <taxon>Bacillaceae</taxon>
        <taxon>Sediminibacillus</taxon>
    </lineage>
</organism>
<dbReference type="OrthoDB" id="277085at2"/>
<proteinExistence type="predicted"/>
<dbReference type="SUPFAM" id="SSF46689">
    <property type="entry name" value="Homeodomain-like"/>
    <property type="match status" value="1"/>
</dbReference>
<dbReference type="EMBL" id="FNHF01000006">
    <property type="protein sequence ID" value="SDM88866.1"/>
    <property type="molecule type" value="Genomic_DNA"/>
</dbReference>
<evidence type="ECO:0000313" key="5">
    <source>
        <dbReference type="Proteomes" id="UP000182347"/>
    </source>
</evidence>
<gene>
    <name evidence="4" type="ORF">SAMN05216244_3655</name>
</gene>
<dbReference type="PANTHER" id="PTHR30055:SF222">
    <property type="entry name" value="REGULATORY PROTEIN"/>
    <property type="match status" value="1"/>
</dbReference>
<reference evidence="5" key="1">
    <citation type="submission" date="2016-10" db="EMBL/GenBank/DDBJ databases">
        <authorList>
            <person name="Varghese N."/>
            <person name="Submissions S."/>
        </authorList>
    </citation>
    <scope>NUCLEOTIDE SEQUENCE [LARGE SCALE GENOMIC DNA]</scope>
    <source>
        <strain evidence="5">CGMCC 1.6199</strain>
    </source>
</reference>
<dbReference type="InterPro" id="IPR036271">
    <property type="entry name" value="Tet_transcr_reg_TetR-rel_C_sf"/>
</dbReference>
<dbReference type="PANTHER" id="PTHR30055">
    <property type="entry name" value="HTH-TYPE TRANSCRIPTIONAL REGULATOR RUTR"/>
    <property type="match status" value="1"/>
</dbReference>
<feature type="DNA-binding region" description="H-T-H motif" evidence="2">
    <location>
        <begin position="43"/>
        <end position="62"/>
    </location>
</feature>
<sequence length="216" mass="24689">MQESYLRELLKVDEQEIRLTEKQANILAAAIEIFAEKGYAATATSEIAKRAGVAEGTIFRHYPAKKDLLLAIVKPGVLKLAVPVFASNMVENIFNREFHGIDELLRTFIYNRLDFARQNVAILRIVLQEFAFHPEIKMIIEESFLEQVYPRIKQTVIGFQEAGLLKEMPIKTMVRCIVSPILGFIVTRFLLNPDAEWDEAQEVEHLIDFILKGIEA</sequence>
<dbReference type="Gene3D" id="1.10.357.10">
    <property type="entry name" value="Tetracycline Repressor, domain 2"/>
    <property type="match status" value="1"/>
</dbReference>
<dbReference type="STRING" id="482461.SAMN05216244_3655"/>
<evidence type="ECO:0000256" key="2">
    <source>
        <dbReference type="PROSITE-ProRule" id="PRU00335"/>
    </source>
</evidence>
<keyword evidence="5" id="KW-1185">Reference proteome</keyword>
<dbReference type="InterPro" id="IPR050109">
    <property type="entry name" value="HTH-type_TetR-like_transc_reg"/>
</dbReference>
<dbReference type="PRINTS" id="PR00455">
    <property type="entry name" value="HTHTETR"/>
</dbReference>
<feature type="domain" description="HTH tetR-type" evidence="3">
    <location>
        <begin position="20"/>
        <end position="80"/>
    </location>
</feature>
<dbReference type="PROSITE" id="PS50977">
    <property type="entry name" value="HTH_TETR_2"/>
    <property type="match status" value="1"/>
</dbReference>
<evidence type="ECO:0000256" key="1">
    <source>
        <dbReference type="ARBA" id="ARBA00023125"/>
    </source>
</evidence>